<evidence type="ECO:0000256" key="1">
    <source>
        <dbReference type="ARBA" id="ARBA00004141"/>
    </source>
</evidence>
<keyword evidence="3" id="KW-0808">Transferase</keyword>
<keyword evidence="5 7" id="KW-1133">Transmembrane helix</keyword>
<dbReference type="InterPro" id="IPR050321">
    <property type="entry name" value="Glycosyltr_2/OpgH_subfam"/>
</dbReference>
<sequence>MSLVDIGLAILVLWPLYHLIILVMSVWEARRARRAAERDDKATVGPRHYWIVVPCLNEERVVGRTVAAALDLAPPVGAISRVLVVDDGSDDGTAAVLAAMNHPNLFVLRRVAPDARQGKGEALNAAYRAIRDWSRHERLDPADVVIGVIDGDGRGSANMLLEVCRALRDPQVGAVQSRVRIHNRDRILGAVQDLEFGSIVSAAQVLRNAVGSVGLGGNGQFARLSSLIGLGDAPWSRCLVEDLELGLRLHLAGVGIRFLPRSVVTQQGVVDPRRLLRQRTRWAQGNLQCVSYVPRLIASRRVGNTAMIEMLYYLLAPWINAIGAAAVIGVFGYGAVALLPGGQPAHYVEDWPALLAALGLWAGATVSPGMVWAVAHRMQLRDERLGRMLLAAVVYPIFLVFGLIATVRAIGRQISRKQTWAKTERLVEEPLPV</sequence>
<reference evidence="8 9" key="1">
    <citation type="journal article" date="2019" name="Int. J. Syst. Evol. Microbiol.">
        <title>The Global Catalogue of Microorganisms (GCM) 10K type strain sequencing project: providing services to taxonomists for standard genome sequencing and annotation.</title>
        <authorList>
            <consortium name="The Broad Institute Genomics Platform"/>
            <consortium name="The Broad Institute Genome Sequencing Center for Infectious Disease"/>
            <person name="Wu L."/>
            <person name="Ma J."/>
        </authorList>
    </citation>
    <scope>NUCLEOTIDE SEQUENCE [LARGE SCALE GENOMIC DNA]</scope>
    <source>
        <strain evidence="8 9">JCM 13250</strain>
    </source>
</reference>
<organism evidence="8 9">
    <name type="scientific">Luedemannella flava</name>
    <dbReference type="NCBI Taxonomy" id="349316"/>
    <lineage>
        <taxon>Bacteria</taxon>
        <taxon>Bacillati</taxon>
        <taxon>Actinomycetota</taxon>
        <taxon>Actinomycetes</taxon>
        <taxon>Micromonosporales</taxon>
        <taxon>Micromonosporaceae</taxon>
        <taxon>Luedemannella</taxon>
    </lineage>
</organism>
<dbReference type="Pfam" id="PF13641">
    <property type="entry name" value="Glyco_tranf_2_3"/>
    <property type="match status" value="1"/>
</dbReference>
<evidence type="ECO:0000256" key="5">
    <source>
        <dbReference type="ARBA" id="ARBA00022989"/>
    </source>
</evidence>
<protein>
    <submittedName>
        <fullName evidence="8">Glycosyltransferase family 2 protein</fullName>
    </submittedName>
</protein>
<name>A0ABN2LC80_9ACTN</name>
<evidence type="ECO:0000313" key="9">
    <source>
        <dbReference type="Proteomes" id="UP001500218"/>
    </source>
</evidence>
<keyword evidence="4 7" id="KW-0812">Transmembrane</keyword>
<feature type="transmembrane region" description="Helical" evidence="7">
    <location>
        <begin position="387"/>
        <end position="407"/>
    </location>
</feature>
<evidence type="ECO:0000256" key="4">
    <source>
        <dbReference type="ARBA" id="ARBA00022692"/>
    </source>
</evidence>
<feature type="transmembrane region" description="Helical" evidence="7">
    <location>
        <begin position="310"/>
        <end position="333"/>
    </location>
</feature>
<evidence type="ECO:0000313" key="8">
    <source>
        <dbReference type="EMBL" id="GAA1783319.1"/>
    </source>
</evidence>
<comment type="subcellular location">
    <subcellularLocation>
        <location evidence="1">Membrane</location>
        <topology evidence="1">Multi-pass membrane protein</topology>
    </subcellularLocation>
</comment>
<dbReference type="RefSeq" id="WP_344125107.1">
    <property type="nucleotide sequence ID" value="NZ_BAAALT010000003.1"/>
</dbReference>
<dbReference type="EMBL" id="BAAALT010000003">
    <property type="protein sequence ID" value="GAA1783319.1"/>
    <property type="molecule type" value="Genomic_DNA"/>
</dbReference>
<keyword evidence="9" id="KW-1185">Reference proteome</keyword>
<dbReference type="Gene3D" id="3.90.550.10">
    <property type="entry name" value="Spore Coat Polysaccharide Biosynthesis Protein SpsA, Chain A"/>
    <property type="match status" value="1"/>
</dbReference>
<dbReference type="PANTHER" id="PTHR43867:SF2">
    <property type="entry name" value="CELLULOSE SYNTHASE CATALYTIC SUBUNIT A [UDP-FORMING]"/>
    <property type="match status" value="1"/>
</dbReference>
<evidence type="ECO:0000256" key="3">
    <source>
        <dbReference type="ARBA" id="ARBA00022679"/>
    </source>
</evidence>
<evidence type="ECO:0000256" key="7">
    <source>
        <dbReference type="SAM" id="Phobius"/>
    </source>
</evidence>
<proteinExistence type="predicted"/>
<accession>A0ABN2LC80</accession>
<dbReference type="PANTHER" id="PTHR43867">
    <property type="entry name" value="CELLULOSE SYNTHASE CATALYTIC SUBUNIT A [UDP-FORMING]"/>
    <property type="match status" value="1"/>
</dbReference>
<dbReference type="SUPFAM" id="SSF53448">
    <property type="entry name" value="Nucleotide-diphospho-sugar transferases"/>
    <property type="match status" value="1"/>
</dbReference>
<feature type="transmembrane region" description="Helical" evidence="7">
    <location>
        <begin position="353"/>
        <end position="375"/>
    </location>
</feature>
<evidence type="ECO:0000256" key="6">
    <source>
        <dbReference type="ARBA" id="ARBA00023136"/>
    </source>
</evidence>
<feature type="transmembrane region" description="Helical" evidence="7">
    <location>
        <begin position="6"/>
        <end position="27"/>
    </location>
</feature>
<dbReference type="InterPro" id="IPR029044">
    <property type="entry name" value="Nucleotide-diphossugar_trans"/>
</dbReference>
<keyword evidence="2" id="KW-0328">Glycosyltransferase</keyword>
<dbReference type="Proteomes" id="UP001500218">
    <property type="component" value="Unassembled WGS sequence"/>
</dbReference>
<comment type="caution">
    <text evidence="8">The sequence shown here is derived from an EMBL/GenBank/DDBJ whole genome shotgun (WGS) entry which is preliminary data.</text>
</comment>
<evidence type="ECO:0000256" key="2">
    <source>
        <dbReference type="ARBA" id="ARBA00022676"/>
    </source>
</evidence>
<keyword evidence="6 7" id="KW-0472">Membrane</keyword>
<gene>
    <name evidence="8" type="ORF">GCM10009682_01670</name>
</gene>